<dbReference type="InterPro" id="IPR001810">
    <property type="entry name" value="F-box_dom"/>
</dbReference>
<dbReference type="AlphaFoldDB" id="A0A8T2BI17"/>
<evidence type="ECO:0000313" key="3">
    <source>
        <dbReference type="Proteomes" id="UP000694240"/>
    </source>
</evidence>
<name>A0A8T2BI17_9BRAS</name>
<feature type="domain" description="F-box" evidence="1">
    <location>
        <begin position="16"/>
        <end position="69"/>
    </location>
</feature>
<gene>
    <name evidence="2" type="ORF">ISN45_Aa02g001670</name>
</gene>
<dbReference type="Pfam" id="PF24758">
    <property type="entry name" value="LRR_At5g56370"/>
    <property type="match status" value="1"/>
</dbReference>
<dbReference type="Pfam" id="PF08387">
    <property type="entry name" value="FBD"/>
    <property type="match status" value="1"/>
</dbReference>
<comment type="caution">
    <text evidence="2">The sequence shown here is derived from an EMBL/GenBank/DDBJ whole genome shotgun (WGS) entry which is preliminary data.</text>
</comment>
<dbReference type="PROSITE" id="PS50181">
    <property type="entry name" value="FBOX"/>
    <property type="match status" value="1"/>
</dbReference>
<dbReference type="Pfam" id="PF00646">
    <property type="entry name" value="F-box"/>
    <property type="match status" value="1"/>
</dbReference>
<dbReference type="InterPro" id="IPR006566">
    <property type="entry name" value="FBD"/>
</dbReference>
<keyword evidence="3" id="KW-1185">Reference proteome</keyword>
<dbReference type="EMBL" id="JAEFBK010000007">
    <property type="protein sequence ID" value="KAG7584774.1"/>
    <property type="molecule type" value="Genomic_DNA"/>
</dbReference>
<dbReference type="PANTHER" id="PTHR31900:SF34">
    <property type="entry name" value="EMB|CAB62440.1-RELATED"/>
    <property type="match status" value="1"/>
</dbReference>
<dbReference type="Proteomes" id="UP000694240">
    <property type="component" value="Chromosome 7"/>
</dbReference>
<dbReference type="PANTHER" id="PTHR31900">
    <property type="entry name" value="F-BOX/RNI SUPERFAMILY PROTEIN-RELATED"/>
    <property type="match status" value="1"/>
</dbReference>
<dbReference type="InterPro" id="IPR055411">
    <property type="entry name" value="LRR_FXL15/At3g58940/PEG3-like"/>
</dbReference>
<accession>A0A8T2BI17</accession>
<protein>
    <submittedName>
        <fullName evidence="2">FBD domain</fullName>
    </submittedName>
</protein>
<sequence length="433" mass="49256">METMGLVRIVPETQGCLRICDLPDDLLLQILILVPGKDAVATAILSKRWRYIWQMLPKLAFKDDRYSESFGWFIDKSMQLHKAPLLISLVVELGEHCPADVDVRKWVDKAVNHSVRTLDFALLWTGEPTSFPKSLYTCGTLVSLSLSNQILVDVSFPASLPSLLYLDLLNVVYKDEDSLARLLSSSPVLRELDVQRRNEGDNLKNFTVKVPSLELLIYVRRGGQQEQEEDQIGSLVIDCPALTDFSIYDDLGYYCSLTENMLCLDEVYISYVPNPDGKFLRCLSSARCIRLYLSESMVACCNAINFSRLIDLVFVSENPVYWLEPLIFMLQNSPKLKILTIDTNGSPTSSWNQPSTIPQCLSSHLEIVRWKNYEGREDEKQLMSYILANSKCLKTVKIFGILPWCKKVLESMPRISASSRLLYSSTDKADWTF</sequence>
<evidence type="ECO:0000313" key="2">
    <source>
        <dbReference type="EMBL" id="KAG7584774.1"/>
    </source>
</evidence>
<proteinExistence type="predicted"/>
<dbReference type="SMART" id="SM00579">
    <property type="entry name" value="FBD"/>
    <property type="match status" value="1"/>
</dbReference>
<evidence type="ECO:0000259" key="1">
    <source>
        <dbReference type="PROSITE" id="PS50181"/>
    </source>
</evidence>
<dbReference type="InterPro" id="IPR050232">
    <property type="entry name" value="FBL13/AtMIF1-like"/>
</dbReference>
<reference evidence="2 3" key="1">
    <citation type="submission" date="2020-12" db="EMBL/GenBank/DDBJ databases">
        <title>Concerted genomic and epigenomic changes stabilize Arabidopsis allopolyploids.</title>
        <authorList>
            <person name="Chen Z."/>
        </authorList>
    </citation>
    <scope>NUCLEOTIDE SEQUENCE [LARGE SCALE GENOMIC DNA]</scope>
    <source>
        <strain evidence="2">Allo738</strain>
        <tissue evidence="2">Leaf</tissue>
    </source>
</reference>
<organism evidence="2 3">
    <name type="scientific">Arabidopsis thaliana x Arabidopsis arenosa</name>
    <dbReference type="NCBI Taxonomy" id="1240361"/>
    <lineage>
        <taxon>Eukaryota</taxon>
        <taxon>Viridiplantae</taxon>
        <taxon>Streptophyta</taxon>
        <taxon>Embryophyta</taxon>
        <taxon>Tracheophyta</taxon>
        <taxon>Spermatophyta</taxon>
        <taxon>Magnoliopsida</taxon>
        <taxon>eudicotyledons</taxon>
        <taxon>Gunneridae</taxon>
        <taxon>Pentapetalae</taxon>
        <taxon>rosids</taxon>
        <taxon>malvids</taxon>
        <taxon>Brassicales</taxon>
        <taxon>Brassicaceae</taxon>
        <taxon>Camelineae</taxon>
        <taxon>Arabidopsis</taxon>
    </lineage>
</organism>